<keyword evidence="3" id="KW-1185">Reference proteome</keyword>
<proteinExistence type="predicted"/>
<organism evidence="2 3">
    <name type="scientific">Ureibacillus acetophenoni</name>
    <dbReference type="NCBI Taxonomy" id="614649"/>
    <lineage>
        <taxon>Bacteria</taxon>
        <taxon>Bacillati</taxon>
        <taxon>Bacillota</taxon>
        <taxon>Bacilli</taxon>
        <taxon>Bacillales</taxon>
        <taxon>Caryophanaceae</taxon>
        <taxon>Ureibacillus</taxon>
    </lineage>
</organism>
<keyword evidence="1" id="KW-0472">Membrane</keyword>
<sequence length="85" mass="9641">MGINWKVRFKHRSFWISLIALISIFLNQVASIFNIDVTLFNAQFTELAETILMILVFLGVIVDPTTHGIKDSDQALTYTTPKKKG</sequence>
<accession>A0A285U2F8</accession>
<evidence type="ECO:0000313" key="3">
    <source>
        <dbReference type="Proteomes" id="UP000219252"/>
    </source>
</evidence>
<dbReference type="Proteomes" id="UP000219252">
    <property type="component" value="Unassembled WGS sequence"/>
</dbReference>
<feature type="transmembrane region" description="Helical" evidence="1">
    <location>
        <begin position="39"/>
        <end position="62"/>
    </location>
</feature>
<gene>
    <name evidence="2" type="ORF">SAMN05877842_102107</name>
</gene>
<keyword evidence="1" id="KW-0812">Transmembrane</keyword>
<dbReference type="AlphaFoldDB" id="A0A285U2F8"/>
<evidence type="ECO:0000256" key="1">
    <source>
        <dbReference type="SAM" id="Phobius"/>
    </source>
</evidence>
<name>A0A285U2F8_9BACL</name>
<reference evidence="3" key="1">
    <citation type="submission" date="2017-08" db="EMBL/GenBank/DDBJ databases">
        <authorList>
            <person name="Varghese N."/>
            <person name="Submissions S."/>
        </authorList>
    </citation>
    <scope>NUCLEOTIDE SEQUENCE [LARGE SCALE GENOMIC DNA]</scope>
    <source>
        <strain evidence="3">JC23</strain>
    </source>
</reference>
<evidence type="ECO:0000313" key="2">
    <source>
        <dbReference type="EMBL" id="SOC36114.1"/>
    </source>
</evidence>
<feature type="transmembrane region" description="Helical" evidence="1">
    <location>
        <begin position="12"/>
        <end position="33"/>
    </location>
</feature>
<keyword evidence="1" id="KW-1133">Transmembrane helix</keyword>
<dbReference type="InterPro" id="IPR006485">
    <property type="entry name" value="Phage-like_holin"/>
</dbReference>
<dbReference type="Pfam" id="PF04531">
    <property type="entry name" value="Phage_holin_1"/>
    <property type="match status" value="1"/>
</dbReference>
<protein>
    <submittedName>
        <fullName evidence="2">Phi LC3 family holin</fullName>
    </submittedName>
</protein>
<dbReference type="OrthoDB" id="3176072at2"/>
<dbReference type="RefSeq" id="WP_097148195.1">
    <property type="nucleotide sequence ID" value="NZ_OBQC01000002.1"/>
</dbReference>
<dbReference type="NCBIfam" id="TIGR01598">
    <property type="entry name" value="holin_phiLC3"/>
    <property type="match status" value="1"/>
</dbReference>
<dbReference type="EMBL" id="OBQC01000002">
    <property type="protein sequence ID" value="SOC36114.1"/>
    <property type="molecule type" value="Genomic_DNA"/>
</dbReference>